<dbReference type="Proteomes" id="UP000003688">
    <property type="component" value="Unassembled WGS sequence"/>
</dbReference>
<protein>
    <submittedName>
        <fullName evidence="2">Uncharacterized protein</fullName>
    </submittedName>
</protein>
<feature type="region of interest" description="Disordered" evidence="1">
    <location>
        <begin position="51"/>
        <end position="74"/>
    </location>
</feature>
<dbReference type="AlphaFoldDB" id="B9XPK7"/>
<name>B9XPK7_PEDPL</name>
<accession>B9XPK7</accession>
<organism evidence="2 3">
    <name type="scientific">Pedosphaera parvula (strain Ellin514)</name>
    <dbReference type="NCBI Taxonomy" id="320771"/>
    <lineage>
        <taxon>Bacteria</taxon>
        <taxon>Pseudomonadati</taxon>
        <taxon>Verrucomicrobiota</taxon>
        <taxon>Pedosphaerae</taxon>
        <taxon>Pedosphaerales</taxon>
        <taxon>Pedosphaeraceae</taxon>
        <taxon>Pedosphaera</taxon>
    </lineage>
</organism>
<evidence type="ECO:0000256" key="1">
    <source>
        <dbReference type="SAM" id="MobiDB-lite"/>
    </source>
</evidence>
<proteinExistence type="predicted"/>
<gene>
    <name evidence="2" type="ORF">Cflav_PD1435</name>
</gene>
<evidence type="ECO:0000313" key="3">
    <source>
        <dbReference type="Proteomes" id="UP000003688"/>
    </source>
</evidence>
<sequence length="90" mass="9667">MEREGCSHEFSITDFIDDDASDNDAEAESGEACSSDQADLQSGEIKCLHPIAEDAPANAKPNASSQNGHKPGKEKTFCVGRDAVCFIHIR</sequence>
<comment type="caution">
    <text evidence="2">The sequence shown here is derived from an EMBL/GenBank/DDBJ whole genome shotgun (WGS) entry which is preliminary data.</text>
</comment>
<keyword evidence="3" id="KW-1185">Reference proteome</keyword>
<feature type="compositionally biased region" description="Acidic residues" evidence="1">
    <location>
        <begin position="15"/>
        <end position="29"/>
    </location>
</feature>
<dbReference type="EMBL" id="ABOX02000047">
    <property type="protein sequence ID" value="EEF58235.1"/>
    <property type="molecule type" value="Genomic_DNA"/>
</dbReference>
<evidence type="ECO:0000313" key="2">
    <source>
        <dbReference type="EMBL" id="EEF58235.1"/>
    </source>
</evidence>
<reference evidence="2 3" key="1">
    <citation type="journal article" date="2011" name="J. Bacteriol.">
        <title>Genome sequence of 'Pedosphaera parvula' Ellin514, an aerobic Verrucomicrobial isolate from pasture soil.</title>
        <authorList>
            <person name="Kant R."/>
            <person name="van Passel M.W."/>
            <person name="Sangwan P."/>
            <person name="Palva A."/>
            <person name="Lucas S."/>
            <person name="Copeland A."/>
            <person name="Lapidus A."/>
            <person name="Glavina Del Rio T."/>
            <person name="Dalin E."/>
            <person name="Tice H."/>
            <person name="Bruce D."/>
            <person name="Goodwin L."/>
            <person name="Pitluck S."/>
            <person name="Chertkov O."/>
            <person name="Larimer F.W."/>
            <person name="Land M.L."/>
            <person name="Hauser L."/>
            <person name="Brettin T.S."/>
            <person name="Detter J.C."/>
            <person name="Han S."/>
            <person name="de Vos W.M."/>
            <person name="Janssen P.H."/>
            <person name="Smidt H."/>
        </authorList>
    </citation>
    <scope>NUCLEOTIDE SEQUENCE [LARGE SCALE GENOMIC DNA]</scope>
    <source>
        <strain evidence="2 3">Ellin514</strain>
    </source>
</reference>
<feature type="region of interest" description="Disordered" evidence="1">
    <location>
        <begin position="1"/>
        <end position="37"/>
    </location>
</feature>